<dbReference type="HOGENOM" id="CLU_007596_2_0_5"/>
<evidence type="ECO:0000313" key="4">
    <source>
        <dbReference type="Proteomes" id="UP000001077"/>
    </source>
</evidence>
<dbReference type="STRING" id="1094556.MCY_01585"/>
<evidence type="ECO:0000256" key="1">
    <source>
        <dbReference type="SAM" id="SignalP"/>
    </source>
</evidence>
<dbReference type="RefSeq" id="WP_007347879.1">
    <property type="nucleotide sequence ID" value="NZ_JH725069.1"/>
</dbReference>
<dbReference type="InterPro" id="IPR006315">
    <property type="entry name" value="OM_autotransptr_brl_dom"/>
</dbReference>
<keyword evidence="4" id="KW-1185">Reference proteome</keyword>
<feature type="signal peptide" evidence="1">
    <location>
        <begin position="1"/>
        <end position="26"/>
    </location>
</feature>
<dbReference type="InterPro" id="IPR036709">
    <property type="entry name" value="Autotransporte_beta_dom_sf"/>
</dbReference>
<dbReference type="OrthoDB" id="7922675at2"/>
<dbReference type="eggNOG" id="COG3468">
    <property type="taxonomic scope" value="Bacteria"/>
</dbReference>
<feature type="domain" description="Autotransporter" evidence="2">
    <location>
        <begin position="803"/>
        <end position="1080"/>
    </location>
</feature>
<dbReference type="AlphaFoldDB" id="J0QJG5"/>
<accession>J0QJG5</accession>
<name>J0QJG5_9HYPH</name>
<dbReference type="SMART" id="SM00869">
    <property type="entry name" value="Autotransporter"/>
    <property type="match status" value="1"/>
</dbReference>
<sequence>MYKKFLLSSIATAAMMLFNIQINAHAESLEVSGSKKEVSDGTYETLHTLKDGQIFGNHLTVIGNKETNINFLHGSKNYVVIAEGSNSTIELLNGSIIKGIDSAIRFGLETKNGGTIKMTGGSITVSNTGAEFIDSKGNKLDSITISSDKNDAPLVVGVAAHDSSQVTLENVKITQARTAIIATNDSKITISKGSFDGTVASQNHGTIKMTGGKITSKKTALSANTGGHIDTTNVFLTTNGKGSGAIAHGTDSTIKLHGNTEINNTLDGLGAFSGGKIISENLTISFNKAIDQNSEEDRSGVSVTGSSSIIELTGKTIIKNVDEGFYVDDGGKIISGDLTMIGDESKKMTVGVNVAELGSLIELNGKTTIQNFDMGLTAGNNSTIKMINGNVENEIKAKTMALSVISGGHIDLTNVSVAAEISGLQFIDFLETKPNDPPKHQSNEINLTNADIHIDNGTGILIGAIAKKSTEDIQNLSIGTLNLNNSEIHTDVLLDDGIFWNKTSWNDKIVWNDKEVEEISNGNFTLNADHSTLEGRANIAQERNVRFDLKNNTKWTLKISNNEKDADGNLLDIAQRSRSDISTLNLDNSSIIFNKQEDHYQTLHIGSGKPDTQTVYTAVNNAKIYFNAKWNDGAAIANQKTDRLLINGNISGNTSVYVNLEKNNVKANTSAAPNVRGLSLIQVSGKATESSFKLVNGYMTIDGSPDMYTLRAYGPESSQGKANIEQNLFDKKNENFWDFRLQPVLLGSNPDSNPDPNSNMYTPVPQTASYLVMPNVLFYTGLTDIAKQNALLADMRTSVLRKEEDKQTNFFLYTYGNTGTLASERGPLKYGYGADIRYAALQAGITLMENEGQNTTTRFGLVSSYGQLSFTPKDIADAGKSILDKWSLTAYGNIHHNNSLYIDTLLSYGMIKGNITNALIGETAKLNDTKMLSISTTVGKEFAIGMEGLTFEPQAQLAYQHLIFKTIHDADNLIIDMKNPSQWLFRVGGCLTQTISTKTNRAVSFYGKVNLLKTFGDDSSIHIGRDFDLEPTDTSLEGGIGINAQLSRNLSLHGDVNYQQKLQKTGISGASFSGGLRYQF</sequence>
<dbReference type="EMBL" id="AILY01000054">
    <property type="protein sequence ID" value="EJF83064.1"/>
    <property type="molecule type" value="Genomic_DNA"/>
</dbReference>
<dbReference type="Gene3D" id="2.160.20.20">
    <property type="match status" value="1"/>
</dbReference>
<dbReference type="Pfam" id="PF03797">
    <property type="entry name" value="Autotransporter"/>
    <property type="match status" value="1"/>
</dbReference>
<protein>
    <submittedName>
        <fullName evidence="3">Outer membrane autotransporter barrel domain-containing protein</fullName>
    </submittedName>
</protein>
<dbReference type="PATRIC" id="fig|1094556.3.peg.1795"/>
<dbReference type="InterPro" id="IPR005546">
    <property type="entry name" value="Autotransporte_beta"/>
</dbReference>
<dbReference type="SUPFAM" id="SSF51126">
    <property type="entry name" value="Pectin lyase-like"/>
    <property type="match status" value="1"/>
</dbReference>
<organism evidence="3 4">
    <name type="scientific">Bartonella rattimassiliensis 15908</name>
    <dbReference type="NCBI Taxonomy" id="1094556"/>
    <lineage>
        <taxon>Bacteria</taxon>
        <taxon>Pseudomonadati</taxon>
        <taxon>Pseudomonadota</taxon>
        <taxon>Alphaproteobacteria</taxon>
        <taxon>Hyphomicrobiales</taxon>
        <taxon>Bartonellaceae</taxon>
        <taxon>Bartonella</taxon>
    </lineage>
</organism>
<dbReference type="Gene3D" id="2.40.128.130">
    <property type="entry name" value="Autotransporter beta-domain"/>
    <property type="match status" value="1"/>
</dbReference>
<keyword evidence="1" id="KW-0732">Signal</keyword>
<reference evidence="3 4" key="1">
    <citation type="submission" date="2012-03" db="EMBL/GenBank/DDBJ databases">
        <title>The Genome Sequence of Bartonella rattimassiliensis 15908.</title>
        <authorList>
            <consortium name="The Broad Institute Genome Sequencing Platform"/>
            <consortium name="The Broad Institute Genome Sequencing Center for Infectious Disease"/>
            <person name="Feldgarden M."/>
            <person name="Kirby J."/>
            <person name="Kosoy M."/>
            <person name="Birtles R."/>
            <person name="Probert W.S."/>
            <person name="Chiaraviglio L."/>
            <person name="Young S.K."/>
            <person name="Zeng Q."/>
            <person name="Gargeya S."/>
            <person name="Fitzgerald M."/>
            <person name="Haas B."/>
            <person name="Abouelleil A."/>
            <person name="Alvarado L."/>
            <person name="Arachchi H.M."/>
            <person name="Berlin A."/>
            <person name="Chapman S.B."/>
            <person name="Gearin G."/>
            <person name="Goldberg J."/>
            <person name="Griggs A."/>
            <person name="Gujja S."/>
            <person name="Hansen M."/>
            <person name="Heiman D."/>
            <person name="Howarth C."/>
            <person name="Larimer J."/>
            <person name="Lui A."/>
            <person name="MacDonald P.J.P."/>
            <person name="McCowen C."/>
            <person name="Montmayeur A."/>
            <person name="Murphy C."/>
            <person name="Neiman D."/>
            <person name="Pearson M."/>
            <person name="Priest M."/>
            <person name="Roberts A."/>
            <person name="Saif S."/>
            <person name="Shea T."/>
            <person name="Sisk P."/>
            <person name="Stolte C."/>
            <person name="Sykes S."/>
            <person name="Wortman J."/>
            <person name="Nusbaum C."/>
            <person name="Birren B."/>
        </authorList>
    </citation>
    <scope>NUCLEOTIDE SEQUENCE [LARGE SCALE GENOMIC DNA]</scope>
    <source>
        <strain evidence="3 4">15908</strain>
    </source>
</reference>
<dbReference type="PROSITE" id="PS51208">
    <property type="entry name" value="AUTOTRANSPORTER"/>
    <property type="match status" value="1"/>
</dbReference>
<dbReference type="GO" id="GO:0019867">
    <property type="term" value="C:outer membrane"/>
    <property type="evidence" value="ECO:0007669"/>
    <property type="project" value="InterPro"/>
</dbReference>
<dbReference type="InterPro" id="IPR011050">
    <property type="entry name" value="Pectin_lyase_fold/virulence"/>
</dbReference>
<evidence type="ECO:0000313" key="3">
    <source>
        <dbReference type="EMBL" id="EJF83064.1"/>
    </source>
</evidence>
<gene>
    <name evidence="3" type="ORF">MCY_01585</name>
</gene>
<evidence type="ECO:0000259" key="2">
    <source>
        <dbReference type="PROSITE" id="PS51208"/>
    </source>
</evidence>
<dbReference type="NCBIfam" id="TIGR01414">
    <property type="entry name" value="autotrans_barl"/>
    <property type="match status" value="1"/>
</dbReference>
<proteinExistence type="predicted"/>
<feature type="chain" id="PRO_5003738049" evidence="1">
    <location>
        <begin position="27"/>
        <end position="1080"/>
    </location>
</feature>
<dbReference type="InterPro" id="IPR012332">
    <property type="entry name" value="Autotransporter_pectin_lyase_C"/>
</dbReference>
<dbReference type="Proteomes" id="UP000001077">
    <property type="component" value="Unassembled WGS sequence"/>
</dbReference>
<dbReference type="SUPFAM" id="SSF103515">
    <property type="entry name" value="Autotransporter"/>
    <property type="match status" value="1"/>
</dbReference>
<comment type="caution">
    <text evidence="3">The sequence shown here is derived from an EMBL/GenBank/DDBJ whole genome shotgun (WGS) entry which is preliminary data.</text>
</comment>